<protein>
    <submittedName>
        <fullName evidence="7">GntR family transcriptional regulator/MocR family aminotransferase</fullName>
    </submittedName>
</protein>
<dbReference type="InterPro" id="IPR051446">
    <property type="entry name" value="HTH_trans_reg/aminotransferase"/>
</dbReference>
<dbReference type="Gene3D" id="1.10.10.10">
    <property type="entry name" value="Winged helix-like DNA-binding domain superfamily/Winged helix DNA-binding domain"/>
    <property type="match status" value="1"/>
</dbReference>
<keyword evidence="7" id="KW-0808">Transferase</keyword>
<dbReference type="InterPro" id="IPR000524">
    <property type="entry name" value="Tscrpt_reg_HTH_GntR"/>
</dbReference>
<dbReference type="PANTHER" id="PTHR46577">
    <property type="entry name" value="HTH-TYPE TRANSCRIPTIONAL REGULATORY PROTEIN GABR"/>
    <property type="match status" value="1"/>
</dbReference>
<dbReference type="GO" id="GO:0030170">
    <property type="term" value="F:pyridoxal phosphate binding"/>
    <property type="evidence" value="ECO:0007669"/>
    <property type="project" value="InterPro"/>
</dbReference>
<evidence type="ECO:0000259" key="6">
    <source>
        <dbReference type="PROSITE" id="PS50949"/>
    </source>
</evidence>
<keyword evidence="3" id="KW-0805">Transcription regulation</keyword>
<dbReference type="SUPFAM" id="SSF46785">
    <property type="entry name" value="Winged helix' DNA-binding domain"/>
    <property type="match status" value="1"/>
</dbReference>
<feature type="domain" description="HTH gntR-type" evidence="6">
    <location>
        <begin position="25"/>
        <end position="93"/>
    </location>
</feature>
<dbReference type="CDD" id="cd07377">
    <property type="entry name" value="WHTH_GntR"/>
    <property type="match status" value="1"/>
</dbReference>
<keyword evidence="2" id="KW-0663">Pyridoxal phosphate</keyword>
<keyword evidence="5" id="KW-0804">Transcription</keyword>
<dbReference type="PANTHER" id="PTHR46577:SF1">
    <property type="entry name" value="HTH-TYPE TRANSCRIPTIONAL REGULATORY PROTEIN GABR"/>
    <property type="match status" value="1"/>
</dbReference>
<evidence type="ECO:0000256" key="2">
    <source>
        <dbReference type="ARBA" id="ARBA00022898"/>
    </source>
</evidence>
<dbReference type="Pfam" id="PF00392">
    <property type="entry name" value="GntR"/>
    <property type="match status" value="1"/>
</dbReference>
<dbReference type="Gene3D" id="3.40.640.10">
    <property type="entry name" value="Type I PLP-dependent aspartate aminotransferase-like (Major domain)"/>
    <property type="match status" value="1"/>
</dbReference>
<dbReference type="RefSeq" id="WP_179535077.1">
    <property type="nucleotide sequence ID" value="NZ_JACBYW010000003.1"/>
</dbReference>
<dbReference type="InterPro" id="IPR015421">
    <property type="entry name" value="PyrdxlP-dep_Trfase_major"/>
</dbReference>
<evidence type="ECO:0000313" key="8">
    <source>
        <dbReference type="Proteomes" id="UP000548304"/>
    </source>
</evidence>
<keyword evidence="8" id="KW-1185">Reference proteome</keyword>
<keyword evidence="4" id="KW-0238">DNA-binding</keyword>
<sequence>MSTNESSSYRASSLGLDLHLELPARPGGRTLASALRDAVRKGRLPAGSRVPSTRALAADLGISRGTVTRAHELLAAEGYLVVRQGSPTTVATGPFDEPKPTGIPATRRGTELRWDLLPGKPDLSMFPRQDWTAAQHRALRAVPAGELDYGNPCGHPALRTALTEYLGRVRGVHTTPEQVVVCEGHHRALAVLSAVLRQRGTRSVDYEDPALPKLRGIPRAEGLEVRAVPVDAEGIDVTGIESPAVVVTPAHQYPLGSTMSARRRKALCEAAASEQRLVVEDDYDGEFRFDREPVGALQRLAPRNVVYAGTTSKALAPGLRLSWLVLPPGLVGPVWEVKAHADRNPPVFDQLTLAEMLRSGSYDQHVRRCRAVYRRRRKQLVSAIRESDTRHELYPAGIAAGLHLTLRLDPDGPSEERMLKRMRRHSVALEGLAEHWIDERRRQDGLVIGYAAPPGHSFGNSLRALLRGLSEPRGRGSTRQP</sequence>
<dbReference type="InterPro" id="IPR015424">
    <property type="entry name" value="PyrdxlP-dep_Trfase"/>
</dbReference>
<evidence type="ECO:0000256" key="5">
    <source>
        <dbReference type="ARBA" id="ARBA00023163"/>
    </source>
</evidence>
<dbReference type="InterPro" id="IPR036390">
    <property type="entry name" value="WH_DNA-bd_sf"/>
</dbReference>
<dbReference type="GO" id="GO:0008483">
    <property type="term" value="F:transaminase activity"/>
    <property type="evidence" value="ECO:0007669"/>
    <property type="project" value="UniProtKB-KW"/>
</dbReference>
<dbReference type="Proteomes" id="UP000548304">
    <property type="component" value="Unassembled WGS sequence"/>
</dbReference>
<dbReference type="GO" id="GO:0003677">
    <property type="term" value="F:DNA binding"/>
    <property type="evidence" value="ECO:0007669"/>
    <property type="project" value="UniProtKB-KW"/>
</dbReference>
<dbReference type="PROSITE" id="PS50949">
    <property type="entry name" value="HTH_GNTR"/>
    <property type="match status" value="1"/>
</dbReference>
<dbReference type="InterPro" id="IPR036388">
    <property type="entry name" value="WH-like_DNA-bd_sf"/>
</dbReference>
<evidence type="ECO:0000256" key="1">
    <source>
        <dbReference type="ARBA" id="ARBA00005384"/>
    </source>
</evidence>
<reference evidence="7 8" key="1">
    <citation type="submission" date="2020-07" db="EMBL/GenBank/DDBJ databases">
        <title>Genomic Encyclopedia of Type Strains, Phase III (KMG-III): the genomes of soil and plant-associated and newly described type strains.</title>
        <authorList>
            <person name="Whitman W."/>
        </authorList>
    </citation>
    <scope>NUCLEOTIDE SEQUENCE [LARGE SCALE GENOMIC DNA]</scope>
    <source>
        <strain evidence="7 8">CECT 8576</strain>
    </source>
</reference>
<dbReference type="AlphaFoldDB" id="A0A852YVB8"/>
<dbReference type="GO" id="GO:0003700">
    <property type="term" value="F:DNA-binding transcription factor activity"/>
    <property type="evidence" value="ECO:0007669"/>
    <property type="project" value="InterPro"/>
</dbReference>
<name>A0A852YVB8_9ACTN</name>
<evidence type="ECO:0000313" key="7">
    <source>
        <dbReference type="EMBL" id="NYH78591.1"/>
    </source>
</evidence>
<dbReference type="PRINTS" id="PR00035">
    <property type="entry name" value="HTHGNTR"/>
</dbReference>
<proteinExistence type="inferred from homology"/>
<comment type="similarity">
    <text evidence="1">In the C-terminal section; belongs to the class-I pyridoxal-phosphate-dependent aminotransferase family.</text>
</comment>
<organism evidence="7 8">
    <name type="scientific">Actinopolyspora biskrensis</name>
    <dbReference type="NCBI Taxonomy" id="1470178"/>
    <lineage>
        <taxon>Bacteria</taxon>
        <taxon>Bacillati</taxon>
        <taxon>Actinomycetota</taxon>
        <taxon>Actinomycetes</taxon>
        <taxon>Actinopolysporales</taxon>
        <taxon>Actinopolysporaceae</taxon>
        <taxon>Actinopolyspora</taxon>
    </lineage>
</organism>
<dbReference type="SUPFAM" id="SSF53383">
    <property type="entry name" value="PLP-dependent transferases"/>
    <property type="match status" value="1"/>
</dbReference>
<dbReference type="InterPro" id="IPR004839">
    <property type="entry name" value="Aminotransferase_I/II_large"/>
</dbReference>
<dbReference type="CDD" id="cd00609">
    <property type="entry name" value="AAT_like"/>
    <property type="match status" value="1"/>
</dbReference>
<dbReference type="Pfam" id="PF00155">
    <property type="entry name" value="Aminotran_1_2"/>
    <property type="match status" value="1"/>
</dbReference>
<evidence type="ECO:0000256" key="4">
    <source>
        <dbReference type="ARBA" id="ARBA00023125"/>
    </source>
</evidence>
<keyword evidence="7" id="KW-0032">Aminotransferase</keyword>
<comment type="caution">
    <text evidence="7">The sequence shown here is derived from an EMBL/GenBank/DDBJ whole genome shotgun (WGS) entry which is preliminary data.</text>
</comment>
<dbReference type="SMART" id="SM00345">
    <property type="entry name" value="HTH_GNTR"/>
    <property type="match status" value="1"/>
</dbReference>
<evidence type="ECO:0000256" key="3">
    <source>
        <dbReference type="ARBA" id="ARBA00023015"/>
    </source>
</evidence>
<accession>A0A852YVB8</accession>
<gene>
    <name evidence="7" type="ORF">FHR84_001916</name>
</gene>
<dbReference type="EMBL" id="JACBYW010000003">
    <property type="protein sequence ID" value="NYH78591.1"/>
    <property type="molecule type" value="Genomic_DNA"/>
</dbReference>